<dbReference type="PANTHER" id="PTHR11465">
    <property type="entry name" value="CATALASE"/>
    <property type="match status" value="1"/>
</dbReference>
<dbReference type="PROSITE" id="PS51402">
    <property type="entry name" value="CATALASE_3"/>
    <property type="match status" value="1"/>
</dbReference>
<dbReference type="Gene3D" id="1.20.1280.120">
    <property type="match status" value="1"/>
</dbReference>
<dbReference type="InterPro" id="IPR024168">
    <property type="entry name" value="Catalase_SrpA-type_pred"/>
</dbReference>
<evidence type="ECO:0000313" key="13">
    <source>
        <dbReference type="Proteomes" id="UP000195633"/>
    </source>
</evidence>
<dbReference type="GO" id="GO:0005737">
    <property type="term" value="C:cytoplasm"/>
    <property type="evidence" value="ECO:0007669"/>
    <property type="project" value="TreeGrafter"/>
</dbReference>
<keyword evidence="2 7" id="KW-0575">Peroxidase</keyword>
<evidence type="ECO:0000256" key="2">
    <source>
        <dbReference type="ARBA" id="ARBA00022559"/>
    </source>
</evidence>
<protein>
    <recommendedName>
        <fullName evidence="7">Catalase-related peroxidase</fullName>
        <ecNumber evidence="7">1.11.1.-</ecNumber>
    </recommendedName>
</protein>
<dbReference type="PANTHER" id="PTHR11465:SF9">
    <property type="entry name" value="CATALASE"/>
    <property type="match status" value="1"/>
</dbReference>
<dbReference type="SMART" id="SM01060">
    <property type="entry name" value="Catalase"/>
    <property type="match status" value="1"/>
</dbReference>
<comment type="cofactor">
    <cofactor evidence="7">
        <name>heme</name>
        <dbReference type="ChEBI" id="CHEBI:30413"/>
    </cofactor>
</comment>
<dbReference type="AlphaFoldDB" id="A0A1Y0V762"/>
<name>A0A1Y0V762_9PROT</name>
<dbReference type="GO" id="GO:0042542">
    <property type="term" value="P:response to hydrogen peroxide"/>
    <property type="evidence" value="ECO:0007669"/>
    <property type="project" value="TreeGrafter"/>
</dbReference>
<evidence type="ECO:0000256" key="6">
    <source>
        <dbReference type="ARBA" id="ARBA00023004"/>
    </source>
</evidence>
<comment type="function">
    <text evidence="7">Has an organic peroxide-dependent peroxidase activity.</text>
</comment>
<dbReference type="Gene3D" id="2.40.180.10">
    <property type="entry name" value="Catalase core domain"/>
    <property type="match status" value="1"/>
</dbReference>
<gene>
    <name evidence="12" type="primary">katE</name>
    <name evidence="12" type="ORF">S101447_02480</name>
</gene>
<evidence type="ECO:0000256" key="5">
    <source>
        <dbReference type="ARBA" id="ARBA00023002"/>
    </source>
</evidence>
<dbReference type="CDD" id="cd08153">
    <property type="entry name" value="srpA_like"/>
    <property type="match status" value="1"/>
</dbReference>
<dbReference type="SUPFAM" id="SSF56634">
    <property type="entry name" value="Heme-dependent catalase-like"/>
    <property type="match status" value="1"/>
</dbReference>
<dbReference type="GO" id="GO:0042744">
    <property type="term" value="P:hydrogen peroxide catabolic process"/>
    <property type="evidence" value="ECO:0007669"/>
    <property type="project" value="TreeGrafter"/>
</dbReference>
<keyword evidence="6 7" id="KW-0408">Iron</keyword>
<dbReference type="InterPro" id="IPR018028">
    <property type="entry name" value="Catalase"/>
</dbReference>
<keyword evidence="5 7" id="KW-0560">Oxidoreductase</keyword>
<keyword evidence="4 7" id="KW-0479">Metal-binding</keyword>
<dbReference type="PIRSF" id="PIRSF000296">
    <property type="entry name" value="SrpA"/>
    <property type="match status" value="1"/>
</dbReference>
<comment type="similarity">
    <text evidence="1 7">Belongs to the catalase family.</text>
</comment>
<dbReference type="EC" id="1.11.1.-" evidence="7"/>
<sequence>MVQKPAGPSMQALRWLGVVALPTALALAFLWAGGCFSPDRVTQNRLMDELHNAGSYGHGFRRAHAKGICVSGWFDASGDAVHLSQAAVFHERRVPVIGRFALGVEQPYAPDSATTVRSMALRLMPPDAPEWRTGMNDPPVLPLRDARDVSDFFTSQQINPATGKPDPARTKAFGVTHPWLKSATEVNAHRFISSGFADDTFHSLDSFVLVAADSTRTAVRWAMIPMQPVKASDGKVRDHEYLFRKLISDIHDHPLQWRLVMTVAGAHDVINDPSQIWAQDDQMIDAGTLTLNSIESEDSGPCTGITFDPLILPPGIQPSDDPILQVRSAAYMRSFLRRSGEKRGPSAVTPDLVLASSEGKKS</sequence>
<organism evidence="12 13">
    <name type="scientific">Acetobacter ascendens</name>
    <dbReference type="NCBI Taxonomy" id="481146"/>
    <lineage>
        <taxon>Bacteria</taxon>
        <taxon>Pseudomonadati</taxon>
        <taxon>Pseudomonadota</taxon>
        <taxon>Alphaproteobacteria</taxon>
        <taxon>Acetobacterales</taxon>
        <taxon>Acetobacteraceae</taxon>
        <taxon>Acetobacter</taxon>
    </lineage>
</organism>
<evidence type="ECO:0000256" key="9">
    <source>
        <dbReference type="PIRSR" id="PIRSR000296-2"/>
    </source>
</evidence>
<evidence type="ECO:0000256" key="7">
    <source>
        <dbReference type="PIRNR" id="PIRNR000296"/>
    </source>
</evidence>
<dbReference type="Proteomes" id="UP000195633">
    <property type="component" value="Chromosome"/>
</dbReference>
<feature type="domain" description="Catalase core" evidence="11">
    <location>
        <begin position="40"/>
        <end position="362"/>
    </location>
</feature>
<dbReference type="GO" id="GO:0020037">
    <property type="term" value="F:heme binding"/>
    <property type="evidence" value="ECO:0007669"/>
    <property type="project" value="InterPro"/>
</dbReference>
<keyword evidence="3 7" id="KW-0349">Heme</keyword>
<evidence type="ECO:0000313" key="12">
    <source>
        <dbReference type="EMBL" id="ARW11518.1"/>
    </source>
</evidence>
<dbReference type="Pfam" id="PF00199">
    <property type="entry name" value="Catalase"/>
    <property type="match status" value="1"/>
</dbReference>
<proteinExistence type="inferred from homology"/>
<feature type="region of interest" description="Disordered" evidence="10">
    <location>
        <begin position="339"/>
        <end position="362"/>
    </location>
</feature>
<feature type="active site" evidence="8">
    <location>
        <position position="64"/>
    </location>
</feature>
<dbReference type="EMBL" id="CP021524">
    <property type="protein sequence ID" value="ARW11518.1"/>
    <property type="molecule type" value="Genomic_DNA"/>
</dbReference>
<evidence type="ECO:0000259" key="11">
    <source>
        <dbReference type="SMART" id="SM01060"/>
    </source>
</evidence>
<dbReference type="GO" id="GO:0046872">
    <property type="term" value="F:metal ion binding"/>
    <property type="evidence" value="ECO:0007669"/>
    <property type="project" value="UniProtKB-KW"/>
</dbReference>
<evidence type="ECO:0000256" key="10">
    <source>
        <dbReference type="SAM" id="MobiDB-lite"/>
    </source>
</evidence>
<dbReference type="GO" id="GO:0004096">
    <property type="term" value="F:catalase activity"/>
    <property type="evidence" value="ECO:0007669"/>
    <property type="project" value="InterPro"/>
</dbReference>
<evidence type="ECO:0000256" key="4">
    <source>
        <dbReference type="ARBA" id="ARBA00022723"/>
    </source>
</evidence>
<evidence type="ECO:0000256" key="8">
    <source>
        <dbReference type="PIRSR" id="PIRSR000296-1"/>
    </source>
</evidence>
<feature type="binding site" description="axial binding residue" evidence="9">
    <location>
        <position position="331"/>
    </location>
    <ligand>
        <name>heme</name>
        <dbReference type="ChEBI" id="CHEBI:30413"/>
    </ligand>
    <ligandPart>
        <name>Fe</name>
        <dbReference type="ChEBI" id="CHEBI:18248"/>
    </ligandPart>
</feature>
<reference evidence="12 13" key="1">
    <citation type="submission" date="2017-05" db="EMBL/GenBank/DDBJ databases">
        <title>Genome sequence of Acetobacter pasteurianus subsp. ascendens strain SRCM101447.</title>
        <authorList>
            <person name="Cho S.H."/>
        </authorList>
    </citation>
    <scope>NUCLEOTIDE SEQUENCE [LARGE SCALE GENOMIC DNA]</scope>
    <source>
        <strain evidence="12 13">SRCM101447</strain>
    </source>
</reference>
<dbReference type="PROSITE" id="PS51257">
    <property type="entry name" value="PROKAR_LIPOPROTEIN"/>
    <property type="match status" value="1"/>
</dbReference>
<dbReference type="InterPro" id="IPR011614">
    <property type="entry name" value="Catalase_core"/>
</dbReference>
<accession>A0A1Y0V762</accession>
<dbReference type="RefSeq" id="WP_087636200.1">
    <property type="nucleotide sequence ID" value="NZ_CP021524.1"/>
</dbReference>
<evidence type="ECO:0000256" key="1">
    <source>
        <dbReference type="ARBA" id="ARBA00005329"/>
    </source>
</evidence>
<dbReference type="InterPro" id="IPR020835">
    <property type="entry name" value="Catalase_sf"/>
</dbReference>
<evidence type="ECO:0000256" key="3">
    <source>
        <dbReference type="ARBA" id="ARBA00022617"/>
    </source>
</evidence>